<feature type="region of interest" description="Disordered" evidence="7">
    <location>
        <begin position="1"/>
        <end position="103"/>
    </location>
</feature>
<dbReference type="GO" id="GO:0006511">
    <property type="term" value="P:ubiquitin-dependent protein catabolic process"/>
    <property type="evidence" value="ECO:0007669"/>
    <property type="project" value="TreeGrafter"/>
</dbReference>
<feature type="compositionally biased region" description="Polar residues" evidence="7">
    <location>
        <begin position="60"/>
        <end position="69"/>
    </location>
</feature>
<dbReference type="GO" id="GO:0005829">
    <property type="term" value="C:cytosol"/>
    <property type="evidence" value="ECO:0007669"/>
    <property type="project" value="TreeGrafter"/>
</dbReference>
<evidence type="ECO:0000313" key="10">
    <source>
        <dbReference type="EMBL" id="ORZ22343.1"/>
    </source>
</evidence>
<dbReference type="AlphaFoldDB" id="A0A1X2IU90"/>
<feature type="compositionally biased region" description="Polar residues" evidence="7">
    <location>
        <begin position="7"/>
        <end position="18"/>
    </location>
</feature>
<dbReference type="PROSITE" id="PS50089">
    <property type="entry name" value="ZF_RING_2"/>
    <property type="match status" value="1"/>
</dbReference>
<dbReference type="SUPFAM" id="SSF57850">
    <property type="entry name" value="RING/U-box"/>
    <property type="match status" value="1"/>
</dbReference>
<feature type="compositionally biased region" description="Low complexity" evidence="7">
    <location>
        <begin position="461"/>
        <end position="470"/>
    </location>
</feature>
<dbReference type="Gene3D" id="3.30.40.10">
    <property type="entry name" value="Zinc/RING finger domain, C3HC4 (zinc finger)"/>
    <property type="match status" value="1"/>
</dbReference>
<gene>
    <name evidence="10" type="ORF">BCR42DRAFT_447659</name>
</gene>
<dbReference type="Gene3D" id="2.60.200.20">
    <property type="match status" value="1"/>
</dbReference>
<evidence type="ECO:0000313" key="11">
    <source>
        <dbReference type="Proteomes" id="UP000193560"/>
    </source>
</evidence>
<dbReference type="InterPro" id="IPR001841">
    <property type="entry name" value="Znf_RING"/>
</dbReference>
<evidence type="ECO:0000256" key="4">
    <source>
        <dbReference type="ARBA" id="ARBA00022786"/>
    </source>
</evidence>
<evidence type="ECO:0000259" key="8">
    <source>
        <dbReference type="PROSITE" id="PS50006"/>
    </source>
</evidence>
<feature type="compositionally biased region" description="Polar residues" evidence="7">
    <location>
        <begin position="281"/>
        <end position="302"/>
    </location>
</feature>
<keyword evidence="2" id="KW-0479">Metal-binding</keyword>
<proteinExistence type="predicted"/>
<dbReference type="PROSITE" id="PS50006">
    <property type="entry name" value="FHA_DOMAIN"/>
    <property type="match status" value="1"/>
</dbReference>
<dbReference type="PANTHER" id="PTHR15067:SF7">
    <property type="entry name" value="E3 UBIQUITIN-PROTEIN LIGASE DMA1-RELATED"/>
    <property type="match status" value="1"/>
</dbReference>
<name>A0A1X2IU90_9FUNG</name>
<reference evidence="10 11" key="1">
    <citation type="submission" date="2016-07" db="EMBL/GenBank/DDBJ databases">
        <title>Pervasive Adenine N6-methylation of Active Genes in Fungi.</title>
        <authorList>
            <consortium name="DOE Joint Genome Institute"/>
            <person name="Mondo S.J."/>
            <person name="Dannebaum R.O."/>
            <person name="Kuo R.C."/>
            <person name="Labutti K."/>
            <person name="Haridas S."/>
            <person name="Kuo A."/>
            <person name="Salamov A."/>
            <person name="Ahrendt S.R."/>
            <person name="Lipzen A."/>
            <person name="Sullivan W."/>
            <person name="Andreopoulos W.B."/>
            <person name="Clum A."/>
            <person name="Lindquist E."/>
            <person name="Daum C."/>
            <person name="Ramamoorthy G.K."/>
            <person name="Gryganskyi A."/>
            <person name="Culley D."/>
            <person name="Magnuson J.K."/>
            <person name="James T.Y."/>
            <person name="O'Malley M.A."/>
            <person name="Stajich J.E."/>
            <person name="Spatafora J.W."/>
            <person name="Visel A."/>
            <person name="Grigoriev I.V."/>
        </authorList>
    </citation>
    <scope>NUCLEOTIDE SEQUENCE [LARGE SCALE GENOMIC DNA]</scope>
    <source>
        <strain evidence="10 11">NRRL 1336</strain>
    </source>
</reference>
<dbReference type="GO" id="GO:0000151">
    <property type="term" value="C:ubiquitin ligase complex"/>
    <property type="evidence" value="ECO:0007669"/>
    <property type="project" value="TreeGrafter"/>
</dbReference>
<dbReference type="Pfam" id="PF17123">
    <property type="entry name" value="zf-RING_11"/>
    <property type="match status" value="1"/>
</dbReference>
<dbReference type="PANTHER" id="PTHR15067">
    <property type="entry name" value="E3 UBIQUITIN-PROTEIN LIGASE RNF8"/>
    <property type="match status" value="1"/>
</dbReference>
<evidence type="ECO:0000259" key="9">
    <source>
        <dbReference type="PROSITE" id="PS50089"/>
    </source>
</evidence>
<evidence type="ECO:0000256" key="5">
    <source>
        <dbReference type="ARBA" id="ARBA00022833"/>
    </source>
</evidence>
<evidence type="ECO:0000256" key="7">
    <source>
        <dbReference type="SAM" id="MobiDB-lite"/>
    </source>
</evidence>
<evidence type="ECO:0000256" key="1">
    <source>
        <dbReference type="ARBA" id="ARBA00022679"/>
    </source>
</evidence>
<keyword evidence="4" id="KW-0833">Ubl conjugation pathway</keyword>
<dbReference type="GO" id="GO:0008270">
    <property type="term" value="F:zinc ion binding"/>
    <property type="evidence" value="ECO:0007669"/>
    <property type="project" value="UniProtKB-KW"/>
</dbReference>
<keyword evidence="3 6" id="KW-0863">Zinc-finger</keyword>
<protein>
    <recommendedName>
        <fullName evidence="12">SMAD/FHA domain-containing protein</fullName>
    </recommendedName>
</protein>
<organism evidence="10 11">
    <name type="scientific">Absidia repens</name>
    <dbReference type="NCBI Taxonomy" id="90262"/>
    <lineage>
        <taxon>Eukaryota</taxon>
        <taxon>Fungi</taxon>
        <taxon>Fungi incertae sedis</taxon>
        <taxon>Mucoromycota</taxon>
        <taxon>Mucoromycotina</taxon>
        <taxon>Mucoromycetes</taxon>
        <taxon>Mucorales</taxon>
        <taxon>Cunninghamellaceae</taxon>
        <taxon>Absidia</taxon>
    </lineage>
</organism>
<comment type="caution">
    <text evidence="10">The sequence shown here is derived from an EMBL/GenBank/DDBJ whole genome shotgun (WGS) entry which is preliminary data.</text>
</comment>
<feature type="compositionally biased region" description="Polar residues" evidence="7">
    <location>
        <begin position="32"/>
        <end position="52"/>
    </location>
</feature>
<dbReference type="InterPro" id="IPR000253">
    <property type="entry name" value="FHA_dom"/>
</dbReference>
<dbReference type="GO" id="GO:0061630">
    <property type="term" value="F:ubiquitin protein ligase activity"/>
    <property type="evidence" value="ECO:0007669"/>
    <property type="project" value="TreeGrafter"/>
</dbReference>
<feature type="domain" description="FHA" evidence="8">
    <location>
        <begin position="159"/>
        <end position="214"/>
    </location>
</feature>
<dbReference type="OrthoDB" id="687730at2759"/>
<feature type="domain" description="RING-type" evidence="9">
    <location>
        <begin position="342"/>
        <end position="386"/>
    </location>
</feature>
<feature type="region of interest" description="Disordered" evidence="7">
    <location>
        <begin position="281"/>
        <end position="334"/>
    </location>
</feature>
<dbReference type="STRING" id="90262.A0A1X2IU90"/>
<dbReference type="SMART" id="SM00240">
    <property type="entry name" value="FHA"/>
    <property type="match status" value="1"/>
</dbReference>
<dbReference type="EMBL" id="MCGE01000004">
    <property type="protein sequence ID" value="ORZ22343.1"/>
    <property type="molecule type" value="Genomic_DNA"/>
</dbReference>
<accession>A0A1X2IU90</accession>
<dbReference type="GO" id="GO:0032153">
    <property type="term" value="C:cell division site"/>
    <property type="evidence" value="ECO:0007669"/>
    <property type="project" value="TreeGrafter"/>
</dbReference>
<keyword evidence="11" id="KW-1185">Reference proteome</keyword>
<dbReference type="SUPFAM" id="SSF49879">
    <property type="entry name" value="SMAD/FHA domain"/>
    <property type="match status" value="1"/>
</dbReference>
<keyword evidence="5" id="KW-0862">Zinc</keyword>
<dbReference type="Proteomes" id="UP000193560">
    <property type="component" value="Unassembled WGS sequence"/>
</dbReference>
<feature type="compositionally biased region" description="Low complexity" evidence="7">
    <location>
        <begin position="324"/>
        <end position="334"/>
    </location>
</feature>
<evidence type="ECO:0000256" key="2">
    <source>
        <dbReference type="ARBA" id="ARBA00022723"/>
    </source>
</evidence>
<feature type="region of interest" description="Disordered" evidence="7">
    <location>
        <begin position="449"/>
        <end position="524"/>
    </location>
</feature>
<feature type="compositionally biased region" description="Polar residues" evidence="7">
    <location>
        <begin position="479"/>
        <end position="503"/>
    </location>
</feature>
<evidence type="ECO:0008006" key="12">
    <source>
        <dbReference type="Google" id="ProtNLM"/>
    </source>
</evidence>
<keyword evidence="1" id="KW-0808">Transferase</keyword>
<evidence type="ECO:0000256" key="3">
    <source>
        <dbReference type="ARBA" id="ARBA00022771"/>
    </source>
</evidence>
<dbReference type="SMART" id="SM00184">
    <property type="entry name" value="RING"/>
    <property type="match status" value="1"/>
</dbReference>
<dbReference type="Pfam" id="PF00498">
    <property type="entry name" value="FHA"/>
    <property type="match status" value="1"/>
</dbReference>
<evidence type="ECO:0000256" key="6">
    <source>
        <dbReference type="PROSITE-ProRule" id="PRU00175"/>
    </source>
</evidence>
<dbReference type="InterPro" id="IPR008984">
    <property type="entry name" value="SMAD_FHA_dom_sf"/>
</dbReference>
<dbReference type="GO" id="GO:0016567">
    <property type="term" value="P:protein ubiquitination"/>
    <property type="evidence" value="ECO:0007669"/>
    <property type="project" value="TreeGrafter"/>
</dbReference>
<dbReference type="InterPro" id="IPR013083">
    <property type="entry name" value="Znf_RING/FYVE/PHD"/>
</dbReference>
<sequence>MPHARSRSQSTATPQPVNIFSGFQHWRRRRGSTSVPASPLGTSTTTNDTVSFPASAGLSRASSDQSHQPNRLYHTDGEDQPSLSPNVHRDPKSIGNMNTTTTPAVAEASTAVTGDRGNDASTTMDEENLHIRLLPNIGLTSRCFVFDIIDRVLGPNIVLRIGRYSERHTNPERLSFKSKVVSRTHAELWMEEGKKVFIRDVGSSSGTFVNRIRLSTSNEVSAPLELKDGDIIQLGVDYQGGIDMMYRSVKIRLEINRDTNKNNSFSRQAFQQLRHHLLGSQNANNINSTPSNEQHSTDSNSKLSDHPNDINTTLKKHDMTSQGIITSSSNNDSDHTSNIQECCICLYAIAPLQALFVAPCSHVFHFKCLRPIIFQHYPGFSCPLCRNYYDLEASVAIEVSEVAEAMGLLTSSGKSTVEPTPAVASTLATEAPAESLAGPITLPILSSSSIMQNFSPPPQPASSSSSSSPSSSPPPAPPIQQNSNTTDEISYEGNSDNRQQQNGVGIPESRTHLQPGNMDGFLLSSTLVDPSMLDQEGGYGNLPSSL</sequence>